<feature type="region of interest" description="Disordered" evidence="1">
    <location>
        <begin position="462"/>
        <end position="481"/>
    </location>
</feature>
<dbReference type="Proteomes" id="UP000789595">
    <property type="component" value="Unassembled WGS sequence"/>
</dbReference>
<feature type="compositionally biased region" description="Pro residues" evidence="1">
    <location>
        <begin position="65"/>
        <end position="84"/>
    </location>
</feature>
<feature type="region of interest" description="Disordered" evidence="1">
    <location>
        <begin position="1"/>
        <end position="219"/>
    </location>
</feature>
<evidence type="ECO:0008006" key="4">
    <source>
        <dbReference type="Google" id="ProtNLM"/>
    </source>
</evidence>
<feature type="compositionally biased region" description="Pro residues" evidence="1">
    <location>
        <begin position="50"/>
        <end position="59"/>
    </location>
</feature>
<dbReference type="EMBL" id="CAKKNE010000006">
    <property type="protein sequence ID" value="CAH0379655.1"/>
    <property type="molecule type" value="Genomic_DNA"/>
</dbReference>
<gene>
    <name evidence="2" type="ORF">PECAL_6P12840</name>
</gene>
<sequence length="561" mass="58028">MEVMQPLAPAAPPPQVAIPGPANPAPAPPKDAPAPATTPPNVPAATVTPEPSPASPPAPALAAPPARPALAPPALPGKAPPPTQPAAAPVVVQGAGKPLAPPQTEPMSDLDGDLDVGELAALDGYQAHEVSRTDDSLSSDTDSYGIIACSEPPRDRRRPGLRAARARPPPPPFPGMVRGGPRRRAASKPPATSAVTQAAARKRSATSKRRPPTYAKSSGTNGAIAIIGAKRMRVIVRDGNGVPIEPPTSTGGRGLDDSSSCASVDERCLDGLLPHGGGARVDPYRARDALRRRGGCGVQALPECAEYRCAACGDEYRKRCGLNPWWALVQHECPRCGRVQFPSINIAAAANAITYLAADDDAADHRAARAAADALALQDAHDDAALLPDLGLDPREAPPPLNDDEKPIMVVAGGGNSPQRVATPPPSLATSVVSPPSTSKDAANAAANAALAALGVASVSPEGANGHFPQPKPQNPQKPVQPCLPDADAKRLFALFDHARYCPGCHKSKKHDDVCTAAKFVMLHVRDCAGHLPDGRPCPFGWCSAARLAIRKHHLPPILDK</sequence>
<feature type="compositionally biased region" description="Pro residues" evidence="1">
    <location>
        <begin position="9"/>
        <end position="42"/>
    </location>
</feature>
<feature type="region of interest" description="Disordered" evidence="1">
    <location>
        <begin position="416"/>
        <end position="440"/>
    </location>
</feature>
<feature type="compositionally biased region" description="Basic residues" evidence="1">
    <location>
        <begin position="200"/>
        <end position="211"/>
    </location>
</feature>
<evidence type="ECO:0000313" key="2">
    <source>
        <dbReference type="EMBL" id="CAH0379655.1"/>
    </source>
</evidence>
<dbReference type="OrthoDB" id="200182at2759"/>
<reference evidence="2" key="1">
    <citation type="submission" date="2021-11" db="EMBL/GenBank/DDBJ databases">
        <authorList>
            <consortium name="Genoscope - CEA"/>
            <person name="William W."/>
        </authorList>
    </citation>
    <scope>NUCLEOTIDE SEQUENCE</scope>
</reference>
<proteinExistence type="predicted"/>
<accession>A0A8J2X7C3</accession>
<dbReference type="AlphaFoldDB" id="A0A8J2X7C3"/>
<comment type="caution">
    <text evidence="2">The sequence shown here is derived from an EMBL/GenBank/DDBJ whole genome shotgun (WGS) entry which is preliminary data.</text>
</comment>
<evidence type="ECO:0000313" key="3">
    <source>
        <dbReference type="Proteomes" id="UP000789595"/>
    </source>
</evidence>
<feature type="compositionally biased region" description="Low complexity" evidence="1">
    <location>
        <begin position="85"/>
        <end position="98"/>
    </location>
</feature>
<keyword evidence="3" id="KW-1185">Reference proteome</keyword>
<protein>
    <recommendedName>
        <fullName evidence="4">TAZ-type domain-containing protein</fullName>
    </recommendedName>
</protein>
<feature type="compositionally biased region" description="Polar residues" evidence="1">
    <location>
        <begin position="428"/>
        <end position="440"/>
    </location>
</feature>
<evidence type="ECO:0000256" key="1">
    <source>
        <dbReference type="SAM" id="MobiDB-lite"/>
    </source>
</evidence>
<organism evidence="2 3">
    <name type="scientific">Pelagomonas calceolata</name>
    <dbReference type="NCBI Taxonomy" id="35677"/>
    <lineage>
        <taxon>Eukaryota</taxon>
        <taxon>Sar</taxon>
        <taxon>Stramenopiles</taxon>
        <taxon>Ochrophyta</taxon>
        <taxon>Pelagophyceae</taxon>
        <taxon>Pelagomonadales</taxon>
        <taxon>Pelagomonadaceae</taxon>
        <taxon>Pelagomonas</taxon>
    </lineage>
</organism>
<name>A0A8J2X7C3_9STRA</name>